<dbReference type="VEuPathDB" id="FungiDB:AB675_5044"/>
<feature type="region of interest" description="Disordered" evidence="1">
    <location>
        <begin position="74"/>
        <end position="103"/>
    </location>
</feature>
<evidence type="ECO:0000313" key="3">
    <source>
        <dbReference type="EMBL" id="KPI39231.1"/>
    </source>
</evidence>
<dbReference type="PANTHER" id="PTHR17630:SF80">
    <property type="entry name" value="DIENELACTONE HYDROLASE DOMAIN-CONTAINING PROTEIN"/>
    <property type="match status" value="1"/>
</dbReference>
<gene>
    <name evidence="3" type="ORF">AB675_5044</name>
</gene>
<dbReference type="PANTHER" id="PTHR17630">
    <property type="entry name" value="DIENELACTONE HYDROLASE"/>
    <property type="match status" value="1"/>
</dbReference>
<name>A0A0N0NLF2_9EURO</name>
<dbReference type="InterPro" id="IPR002925">
    <property type="entry name" value="Dienelactn_hydro"/>
</dbReference>
<feature type="domain" description="Dienelactone hydrolase" evidence="2">
    <location>
        <begin position="115"/>
        <end position="286"/>
    </location>
</feature>
<dbReference type="GO" id="GO:0016787">
    <property type="term" value="F:hydrolase activity"/>
    <property type="evidence" value="ECO:0007669"/>
    <property type="project" value="InterPro"/>
</dbReference>
<dbReference type="Pfam" id="PF01738">
    <property type="entry name" value="DLH"/>
    <property type="match status" value="2"/>
</dbReference>
<proteinExistence type="predicted"/>
<protein>
    <recommendedName>
        <fullName evidence="2">Dienelactone hydrolase domain-containing protein</fullName>
    </recommendedName>
</protein>
<feature type="compositionally biased region" description="Low complexity" evidence="1">
    <location>
        <begin position="351"/>
        <end position="372"/>
    </location>
</feature>
<feature type="compositionally biased region" description="Polar residues" evidence="1">
    <location>
        <begin position="176"/>
        <end position="200"/>
    </location>
</feature>
<feature type="compositionally biased region" description="Low complexity" evidence="1">
    <location>
        <begin position="29"/>
        <end position="38"/>
    </location>
</feature>
<feature type="domain" description="Dienelactone hydrolase" evidence="2">
    <location>
        <begin position="401"/>
        <end position="496"/>
    </location>
</feature>
<comment type="caution">
    <text evidence="3">The sequence shown here is derived from an EMBL/GenBank/DDBJ whole genome shotgun (WGS) entry which is preliminary data.</text>
</comment>
<sequence>MSDPALATRAPESDAMEDLPTSTAPREGPLTTTSTPPTAANALSAASATISYAAASVTSAATTTINSAIAAISSDDSPAQTGPTMGEHCTSDRPVPSSLATATSSGTITTLNGIETYISKPADYPSTPAKLLLLLTGGTGIHSINNQLQADRFAGAGYLVIMPDQFAGDAAPGSGNRITSPKTTSAAQYQSLPTTTSDAAATQVPPSPSFIDRIKLGFADTAKSFMLDMWLARQTPEKVLPRLLSVITAIQDEYADAIEHGGGIHGVGYCFGAKYILILARGEGGVASHPALSGKGFDLSALSASLPSMPNIPVMPSIGRMGSVRDVLGGSSANASTTSQTEDRNEDVEARAGAAPSTTAAPITTTTAAPLPQSQSPTTTAPLPSSDAEPALPRPLFPTPLLRTAAIAHGTLITHPDVLQIHPSVPTLCIAVEDDPLFPSEVLDLAQKAWAANEAECKVEVYKSVPHGFAVLGEYEDERIRKEQERAWGQMREWLDGH</sequence>
<dbReference type="Gene3D" id="3.40.50.1820">
    <property type="entry name" value="alpha/beta hydrolase"/>
    <property type="match status" value="1"/>
</dbReference>
<dbReference type="SUPFAM" id="SSF53474">
    <property type="entry name" value="alpha/beta-Hydrolases"/>
    <property type="match status" value="1"/>
</dbReference>
<organism evidence="3 4">
    <name type="scientific">Cyphellophora attinorum</name>
    <dbReference type="NCBI Taxonomy" id="1664694"/>
    <lineage>
        <taxon>Eukaryota</taxon>
        <taxon>Fungi</taxon>
        <taxon>Dikarya</taxon>
        <taxon>Ascomycota</taxon>
        <taxon>Pezizomycotina</taxon>
        <taxon>Eurotiomycetes</taxon>
        <taxon>Chaetothyriomycetidae</taxon>
        <taxon>Chaetothyriales</taxon>
        <taxon>Cyphellophoraceae</taxon>
        <taxon>Cyphellophora</taxon>
    </lineage>
</organism>
<feature type="region of interest" description="Disordered" evidence="1">
    <location>
        <begin position="323"/>
        <end position="396"/>
    </location>
</feature>
<dbReference type="GeneID" id="28737105"/>
<dbReference type="STRING" id="1664694.A0A0N0NLF2"/>
<feature type="compositionally biased region" description="Basic and acidic residues" evidence="1">
    <location>
        <begin position="341"/>
        <end position="350"/>
    </location>
</feature>
<accession>A0A0N0NLF2</accession>
<dbReference type="OrthoDB" id="17560at2759"/>
<dbReference type="AlphaFoldDB" id="A0A0N0NLF2"/>
<feature type="compositionally biased region" description="Polar residues" evidence="1">
    <location>
        <begin position="373"/>
        <end position="383"/>
    </location>
</feature>
<reference evidence="3 4" key="1">
    <citation type="submission" date="2015-06" db="EMBL/GenBank/DDBJ databases">
        <title>Draft genome of the ant-associated black yeast Phialophora attae CBS 131958.</title>
        <authorList>
            <person name="Moreno L.F."/>
            <person name="Stielow B.J."/>
            <person name="de Hoog S."/>
            <person name="Vicente V.A."/>
            <person name="Weiss V.A."/>
            <person name="de Vries M."/>
            <person name="Cruz L.M."/>
            <person name="Souza E.M."/>
        </authorList>
    </citation>
    <scope>NUCLEOTIDE SEQUENCE [LARGE SCALE GENOMIC DNA]</scope>
    <source>
        <strain evidence="3 4">CBS 131958</strain>
    </source>
</reference>
<dbReference type="InterPro" id="IPR029058">
    <property type="entry name" value="AB_hydrolase_fold"/>
</dbReference>
<keyword evidence="4" id="KW-1185">Reference proteome</keyword>
<evidence type="ECO:0000313" key="4">
    <source>
        <dbReference type="Proteomes" id="UP000038010"/>
    </source>
</evidence>
<feature type="region of interest" description="Disordered" evidence="1">
    <location>
        <begin position="1"/>
        <end position="38"/>
    </location>
</feature>
<dbReference type="Proteomes" id="UP000038010">
    <property type="component" value="Unassembled WGS sequence"/>
</dbReference>
<dbReference type="RefSeq" id="XP_017999194.1">
    <property type="nucleotide sequence ID" value="XM_018145225.1"/>
</dbReference>
<evidence type="ECO:0000256" key="1">
    <source>
        <dbReference type="SAM" id="MobiDB-lite"/>
    </source>
</evidence>
<dbReference type="EMBL" id="LFJN01000015">
    <property type="protein sequence ID" value="KPI39231.1"/>
    <property type="molecule type" value="Genomic_DNA"/>
</dbReference>
<feature type="region of interest" description="Disordered" evidence="1">
    <location>
        <begin position="170"/>
        <end position="205"/>
    </location>
</feature>
<feature type="compositionally biased region" description="Polar residues" evidence="1">
    <location>
        <begin position="331"/>
        <end position="340"/>
    </location>
</feature>
<evidence type="ECO:0000259" key="2">
    <source>
        <dbReference type="Pfam" id="PF01738"/>
    </source>
</evidence>